<dbReference type="KEGG" id="bgx:ESN35_03900"/>
<comment type="cofactor">
    <cofactor evidence="3">
        <name>Mg(2+)</name>
        <dbReference type="ChEBI" id="CHEBI:18420"/>
    </cofactor>
    <text evidence="3">Binds 2 magnesium ions per subunit.</text>
</comment>
<dbReference type="InterPro" id="IPR036705">
    <property type="entry name" value="Ribosyl_crysJ1_sf"/>
</dbReference>
<feature type="binding site" evidence="3">
    <location>
        <position position="288"/>
    </location>
    <ligand>
        <name>Mg(2+)</name>
        <dbReference type="ChEBI" id="CHEBI:18420"/>
        <label>1</label>
    </ligand>
</feature>
<dbReference type="InterPro" id="IPR005502">
    <property type="entry name" value="Ribosyl_crysJ1"/>
</dbReference>
<dbReference type="GO" id="GO:0016787">
    <property type="term" value="F:hydrolase activity"/>
    <property type="evidence" value="ECO:0007669"/>
    <property type="project" value="UniProtKB-KW"/>
</dbReference>
<evidence type="ECO:0000313" key="5">
    <source>
        <dbReference type="Proteomes" id="UP000293589"/>
    </source>
</evidence>
<keyword evidence="2 4" id="KW-0378">Hydrolase</keyword>
<proteinExistence type="inferred from homology"/>
<dbReference type="Pfam" id="PF03747">
    <property type="entry name" value="ADP_ribosyl_GH"/>
    <property type="match status" value="1"/>
</dbReference>
<feature type="binding site" evidence="3">
    <location>
        <position position="70"/>
    </location>
    <ligand>
        <name>Mg(2+)</name>
        <dbReference type="ChEBI" id="CHEBI:18420"/>
        <label>1</label>
    </ligand>
</feature>
<sequence length="344" mass="36167">MFEGVDMDVRSSALGALYGLACGDALGMPTQSMSPDQIEQAYGGPVTGFRDAVDWQPIAPGMRAGSITDDTEQAVLLARRLIADDGDLDVHRYADDLIAWEAAMKAKGSLDLLGPSTKSALQALRDGVSPEITGRFGTTNGGAMRAAPVGIAYPRTPELDAAARRSCVVTHNTVQGIEATTLIAYAVSCGIDGLGVREALDAAVAHIRATAVQGYWSAKASVLERTQWILDETRQHAYDDESFAALLRKVCGTSVEANESVPAAFAIANRFADDPFRALCFAASLGGDTDTIAAMAGAVIGACLGVEAFDADHLATLRAVNGLELEPVAEGLLAIRQRRERGAR</sequence>
<dbReference type="EMBL" id="CP035464">
    <property type="protein sequence ID" value="QAY32661.1"/>
    <property type="molecule type" value="Genomic_DNA"/>
</dbReference>
<dbReference type="PANTHER" id="PTHR16222:SF24">
    <property type="entry name" value="ADP-RIBOSYLHYDROLASE ARH3"/>
    <property type="match status" value="1"/>
</dbReference>
<feature type="binding site" evidence="3">
    <location>
        <position position="69"/>
    </location>
    <ligand>
        <name>Mg(2+)</name>
        <dbReference type="ChEBI" id="CHEBI:18420"/>
        <label>1</label>
    </ligand>
</feature>
<keyword evidence="3" id="KW-0479">Metal-binding</keyword>
<protein>
    <submittedName>
        <fullName evidence="4">ADP-ribosylglycohydrolase</fullName>
    </submittedName>
</protein>
<organism evidence="4 5">
    <name type="scientific">Bifidobacterium pullorum subsp. gallinarum</name>
    <dbReference type="NCBI Taxonomy" id="78344"/>
    <lineage>
        <taxon>Bacteria</taxon>
        <taxon>Bacillati</taxon>
        <taxon>Actinomycetota</taxon>
        <taxon>Actinomycetes</taxon>
        <taxon>Bifidobacteriales</taxon>
        <taxon>Bifidobacteriaceae</taxon>
        <taxon>Bifidobacterium</taxon>
    </lineage>
</organism>
<reference evidence="4 5" key="1">
    <citation type="submission" date="2019-01" db="EMBL/GenBank/DDBJ databases">
        <title>Complete genome sequence of Bifidobacterium gallinarum CACC 514.</title>
        <authorList>
            <person name="Jung M."/>
        </authorList>
    </citation>
    <scope>NUCLEOTIDE SEQUENCE [LARGE SCALE GENOMIC DNA]</scope>
    <source>
        <strain evidence="4 5">CACC 514</strain>
    </source>
</reference>
<gene>
    <name evidence="4" type="ORF">ESN35_03900</name>
</gene>
<evidence type="ECO:0000256" key="2">
    <source>
        <dbReference type="ARBA" id="ARBA00022801"/>
    </source>
</evidence>
<dbReference type="Gene3D" id="1.10.4080.10">
    <property type="entry name" value="ADP-ribosylation/Crystallin J1"/>
    <property type="match status" value="1"/>
</dbReference>
<accession>A0A4P6DRQ9</accession>
<dbReference type="PANTHER" id="PTHR16222">
    <property type="entry name" value="ADP-RIBOSYLGLYCOHYDROLASE"/>
    <property type="match status" value="1"/>
</dbReference>
<evidence type="ECO:0000313" key="4">
    <source>
        <dbReference type="EMBL" id="QAY32661.1"/>
    </source>
</evidence>
<dbReference type="Proteomes" id="UP000293589">
    <property type="component" value="Chromosome"/>
</dbReference>
<evidence type="ECO:0000256" key="1">
    <source>
        <dbReference type="ARBA" id="ARBA00010702"/>
    </source>
</evidence>
<feature type="binding site" evidence="3">
    <location>
        <position position="68"/>
    </location>
    <ligand>
        <name>Mg(2+)</name>
        <dbReference type="ChEBI" id="CHEBI:18420"/>
        <label>1</label>
    </ligand>
</feature>
<dbReference type="InterPro" id="IPR050792">
    <property type="entry name" value="ADP-ribosylglycohydrolase"/>
</dbReference>
<feature type="binding site" evidence="3">
    <location>
        <position position="291"/>
    </location>
    <ligand>
        <name>Mg(2+)</name>
        <dbReference type="ChEBI" id="CHEBI:18420"/>
        <label>1</label>
    </ligand>
</feature>
<dbReference type="GO" id="GO:0046872">
    <property type="term" value="F:metal ion binding"/>
    <property type="evidence" value="ECO:0007669"/>
    <property type="project" value="UniProtKB-KW"/>
</dbReference>
<dbReference type="SUPFAM" id="SSF101478">
    <property type="entry name" value="ADP-ribosylglycohydrolase"/>
    <property type="match status" value="1"/>
</dbReference>
<feature type="binding site" evidence="3">
    <location>
        <position position="290"/>
    </location>
    <ligand>
        <name>Mg(2+)</name>
        <dbReference type="ChEBI" id="CHEBI:18420"/>
        <label>1</label>
    </ligand>
</feature>
<dbReference type="AlphaFoldDB" id="A0A4P6DRQ9"/>
<name>A0A4P6DRQ9_9BIFI</name>
<evidence type="ECO:0000256" key="3">
    <source>
        <dbReference type="PIRSR" id="PIRSR605502-1"/>
    </source>
</evidence>
<keyword evidence="3" id="KW-0460">Magnesium</keyword>
<comment type="similarity">
    <text evidence="1">Belongs to the ADP-ribosylglycohydrolase family.</text>
</comment>